<comment type="subcellular location">
    <subcellularLocation>
        <location evidence="2">Cytoplasm</location>
    </subcellularLocation>
</comment>
<dbReference type="Gene3D" id="3.30.460.10">
    <property type="entry name" value="Beta Polymerase, domain 2"/>
    <property type="match status" value="1"/>
</dbReference>
<sequence length="140" mass="15078">MDTLRPAPEPKAVFDTPSEAPAGERSVGASAIDRVLSSLEDSKAEDVVAIDLIGKSALADNMVIASGRSHRHVSAVADHLLRDLKEAGFGSAKVEGLQNGDWVLIDTGDIIVHIFRPEVRSFYNIEKMWSLGDKSDATVH</sequence>
<gene>
    <name evidence="2 4" type="primary">rsfS</name>
    <name evidence="4" type="ORF">ACFSKQ_14350</name>
</gene>
<keyword evidence="2" id="KW-0810">Translation regulation</keyword>
<dbReference type="PANTHER" id="PTHR21043:SF0">
    <property type="entry name" value="MITOCHONDRIAL ASSEMBLY OF RIBOSOMAL LARGE SUBUNIT PROTEIN 1"/>
    <property type="match status" value="1"/>
</dbReference>
<proteinExistence type="inferred from homology"/>
<evidence type="ECO:0000313" key="4">
    <source>
        <dbReference type="EMBL" id="MFD2238632.1"/>
    </source>
</evidence>
<comment type="caution">
    <text evidence="4">The sequence shown here is derived from an EMBL/GenBank/DDBJ whole genome shotgun (WGS) entry which is preliminary data.</text>
</comment>
<dbReference type="SUPFAM" id="SSF81301">
    <property type="entry name" value="Nucleotidyltransferase"/>
    <property type="match status" value="1"/>
</dbReference>
<comment type="similarity">
    <text evidence="1 2">Belongs to the Iojap/RsfS family.</text>
</comment>
<dbReference type="InterPro" id="IPR004394">
    <property type="entry name" value="Iojap/RsfS/C7orf30"/>
</dbReference>
<keyword evidence="2" id="KW-0678">Repressor</keyword>
<dbReference type="Pfam" id="PF02410">
    <property type="entry name" value="RsfS"/>
    <property type="match status" value="1"/>
</dbReference>
<feature type="region of interest" description="Disordered" evidence="3">
    <location>
        <begin position="1"/>
        <end position="27"/>
    </location>
</feature>
<dbReference type="Proteomes" id="UP001597371">
    <property type="component" value="Unassembled WGS sequence"/>
</dbReference>
<evidence type="ECO:0000256" key="3">
    <source>
        <dbReference type="SAM" id="MobiDB-lite"/>
    </source>
</evidence>
<organism evidence="4 5">
    <name type="scientific">Aureimonas populi</name>
    <dbReference type="NCBI Taxonomy" id="1701758"/>
    <lineage>
        <taxon>Bacteria</taxon>
        <taxon>Pseudomonadati</taxon>
        <taxon>Pseudomonadota</taxon>
        <taxon>Alphaproteobacteria</taxon>
        <taxon>Hyphomicrobiales</taxon>
        <taxon>Aurantimonadaceae</taxon>
        <taxon>Aureimonas</taxon>
    </lineage>
</organism>
<evidence type="ECO:0000256" key="1">
    <source>
        <dbReference type="ARBA" id="ARBA00010574"/>
    </source>
</evidence>
<evidence type="ECO:0000313" key="5">
    <source>
        <dbReference type="Proteomes" id="UP001597371"/>
    </source>
</evidence>
<dbReference type="PANTHER" id="PTHR21043">
    <property type="entry name" value="IOJAP SUPERFAMILY ORTHOLOG"/>
    <property type="match status" value="1"/>
</dbReference>
<keyword evidence="5" id="KW-1185">Reference proteome</keyword>
<comment type="function">
    <text evidence="2">Functions as a ribosomal silencing factor. Interacts with ribosomal protein uL14 (rplN), blocking formation of intersubunit bridge B8. Prevents association of the 30S and 50S ribosomal subunits and the formation of functional ribosomes, thus repressing translation.</text>
</comment>
<keyword evidence="2" id="KW-0963">Cytoplasm</keyword>
<accession>A0ABW5CPA1</accession>
<dbReference type="NCBIfam" id="TIGR00090">
    <property type="entry name" value="rsfS_iojap_ybeB"/>
    <property type="match status" value="1"/>
</dbReference>
<protein>
    <recommendedName>
        <fullName evidence="2">Ribosomal silencing factor RsfS</fullName>
    </recommendedName>
</protein>
<comment type="subunit">
    <text evidence="2">Interacts with ribosomal protein uL14 (rplN).</text>
</comment>
<evidence type="ECO:0000256" key="2">
    <source>
        <dbReference type="HAMAP-Rule" id="MF_01477"/>
    </source>
</evidence>
<reference evidence="5" key="1">
    <citation type="journal article" date="2019" name="Int. J. Syst. Evol. Microbiol.">
        <title>The Global Catalogue of Microorganisms (GCM) 10K type strain sequencing project: providing services to taxonomists for standard genome sequencing and annotation.</title>
        <authorList>
            <consortium name="The Broad Institute Genomics Platform"/>
            <consortium name="The Broad Institute Genome Sequencing Center for Infectious Disease"/>
            <person name="Wu L."/>
            <person name="Ma J."/>
        </authorList>
    </citation>
    <scope>NUCLEOTIDE SEQUENCE [LARGE SCALE GENOMIC DNA]</scope>
    <source>
        <strain evidence="5">ZS-35-S2</strain>
    </source>
</reference>
<dbReference type="HAMAP" id="MF_01477">
    <property type="entry name" value="Iojap_RsfS"/>
    <property type="match status" value="1"/>
</dbReference>
<dbReference type="RefSeq" id="WP_209737113.1">
    <property type="nucleotide sequence ID" value="NZ_CP072611.1"/>
</dbReference>
<dbReference type="EMBL" id="JBHUIJ010000022">
    <property type="protein sequence ID" value="MFD2238632.1"/>
    <property type="molecule type" value="Genomic_DNA"/>
</dbReference>
<name>A0ABW5CPA1_9HYPH</name>
<dbReference type="InterPro" id="IPR043519">
    <property type="entry name" value="NT_sf"/>
</dbReference>